<dbReference type="Pfam" id="PF04295">
    <property type="entry name" value="GD_AH_second"/>
    <property type="match status" value="1"/>
</dbReference>
<dbReference type="Pfam" id="PF08666">
    <property type="entry name" value="SAF"/>
    <property type="match status" value="1"/>
</dbReference>
<dbReference type="EMBL" id="SLUN01000008">
    <property type="protein sequence ID" value="TCL70889.1"/>
    <property type="molecule type" value="Genomic_DNA"/>
</dbReference>
<dbReference type="PANTHER" id="PTHR30536">
    <property type="entry name" value="ALTRONATE/GALACTARATE DEHYDRATASE"/>
    <property type="match status" value="1"/>
</dbReference>
<dbReference type="GO" id="GO:0019698">
    <property type="term" value="P:D-galacturonate catabolic process"/>
    <property type="evidence" value="ECO:0007669"/>
    <property type="project" value="TreeGrafter"/>
</dbReference>
<reference evidence="4 5" key="1">
    <citation type="submission" date="2019-03" db="EMBL/GenBank/DDBJ databases">
        <title>Genomic Encyclopedia of Type Strains, Phase IV (KMG-IV): sequencing the most valuable type-strain genomes for metagenomic binning, comparative biology and taxonomic classification.</title>
        <authorList>
            <person name="Goeker M."/>
        </authorList>
    </citation>
    <scope>NUCLEOTIDE SEQUENCE [LARGE SCALE GENOMIC DNA]</scope>
    <source>
        <strain evidence="4 5">LX-B</strain>
    </source>
</reference>
<keyword evidence="2" id="KW-0456">Lyase</keyword>
<dbReference type="AlphaFoldDB" id="A0A4R1RWM1"/>
<proteinExistence type="inferred from homology"/>
<organism evidence="4 5">
    <name type="scientific">Hydrogenispora ethanolica</name>
    <dbReference type="NCBI Taxonomy" id="1082276"/>
    <lineage>
        <taxon>Bacteria</taxon>
        <taxon>Bacillati</taxon>
        <taxon>Bacillota</taxon>
        <taxon>Hydrogenispora</taxon>
    </lineage>
</organism>
<evidence type="ECO:0000313" key="5">
    <source>
        <dbReference type="Proteomes" id="UP000295008"/>
    </source>
</evidence>
<dbReference type="GO" id="GO:0016829">
    <property type="term" value="F:lyase activity"/>
    <property type="evidence" value="ECO:0007669"/>
    <property type="project" value="UniProtKB-KW"/>
</dbReference>
<evidence type="ECO:0000256" key="1">
    <source>
        <dbReference type="ARBA" id="ARBA00010986"/>
    </source>
</evidence>
<dbReference type="CDD" id="cd11613">
    <property type="entry name" value="SAF_AH_GD"/>
    <property type="match status" value="1"/>
</dbReference>
<dbReference type="Proteomes" id="UP000295008">
    <property type="component" value="Unassembled WGS sequence"/>
</dbReference>
<accession>A0A4R1RWM1</accession>
<dbReference type="SMART" id="SM00858">
    <property type="entry name" value="SAF"/>
    <property type="match status" value="1"/>
</dbReference>
<evidence type="ECO:0000256" key="2">
    <source>
        <dbReference type="ARBA" id="ARBA00023239"/>
    </source>
</evidence>
<dbReference type="PANTHER" id="PTHR30536:SF5">
    <property type="entry name" value="ALTRONATE DEHYDRATASE"/>
    <property type="match status" value="1"/>
</dbReference>
<sequence length="504" mass="54256">MIIIHQVLQIHPTDNVSVALAPLATGEVIAVNGLSVTVLEEVPVGHKLALRDIAAGDPVRKYGFTIGHATRPIRRGEWVHSHNVATALHDKLEYRYEPSFHEPPVLTGQVPAFQGYRRGDGRVGIRNEIWIINTVGCINKQSERLAELARQQYQPQIAAGRIDGVYAFSHPYGCSQLGEDLHNTQKLLAGLVGHPNAGGVLVVGLGCENNQMADFQKILGPVDPNRVKFLVLQEVADELAVGLQLLGELIDFAGSFQPEPVPVSELTIGLKCGGSDGFSGITANPLVGAAADRLIAYGGTAILSEVPEMFGAETILMNRAKDQATFEKVVALINDFKDYFIRNGQEVYENPSPGNKDGGITTLEDKSLGCTQKGGTSIVTDVLRYGERSRVKGLNLLEGPGNDIVSCTALAAAGAQIILFTTGRGNPMGAIVPTIKVSTNGRLAQEKPHWIDFNAGKLLEGSTMEQLSGEFFQYLLAVAGKEQLTQNERNGYRDMAIFKSGVTL</sequence>
<evidence type="ECO:0000259" key="3">
    <source>
        <dbReference type="SMART" id="SM00858"/>
    </source>
</evidence>
<keyword evidence="5" id="KW-1185">Reference proteome</keyword>
<dbReference type="Pfam" id="PF20629">
    <property type="entry name" value="GD_AH_C"/>
    <property type="match status" value="1"/>
</dbReference>
<feature type="domain" description="SAF" evidence="3">
    <location>
        <begin position="14"/>
        <end position="85"/>
    </location>
</feature>
<dbReference type="InterPro" id="IPR013974">
    <property type="entry name" value="SAF"/>
</dbReference>
<comment type="caution">
    <text evidence="4">The sequence shown here is derived from an EMBL/GenBank/DDBJ whole genome shotgun (WGS) entry which is preliminary data.</text>
</comment>
<gene>
    <name evidence="4" type="ORF">EDC14_100834</name>
</gene>
<comment type="similarity">
    <text evidence="1">Belongs to the UxaA family.</text>
</comment>
<dbReference type="InterPro" id="IPR052172">
    <property type="entry name" value="UxaA_altronate/galactarate_dh"/>
</dbReference>
<dbReference type="Gene3D" id="2.30.130.110">
    <property type="match status" value="1"/>
</dbReference>
<name>A0A4R1RWM1_HYDET</name>
<protein>
    <submittedName>
        <fullName evidence="4">D-altronate dehydratase</fullName>
    </submittedName>
</protein>
<dbReference type="InterPro" id="IPR007392">
    <property type="entry name" value="GD_AH_second"/>
</dbReference>
<dbReference type="InterPro" id="IPR048332">
    <property type="entry name" value="GD_AH_C"/>
</dbReference>
<dbReference type="InterPro" id="IPR044144">
    <property type="entry name" value="SAF_UxaA/GarD"/>
</dbReference>
<evidence type="ECO:0000313" key="4">
    <source>
        <dbReference type="EMBL" id="TCL70889.1"/>
    </source>
</evidence>